<feature type="compositionally biased region" description="Polar residues" evidence="1">
    <location>
        <begin position="98"/>
        <end position="107"/>
    </location>
</feature>
<reference evidence="2 3" key="2">
    <citation type="submission" date="2018-11" db="EMBL/GenBank/DDBJ databases">
        <authorList>
            <consortium name="Pathogen Informatics"/>
        </authorList>
    </citation>
    <scope>NUCLEOTIDE SEQUENCE [LARGE SCALE GENOMIC DNA]</scope>
</reference>
<dbReference type="Proteomes" id="UP000270296">
    <property type="component" value="Unassembled WGS sequence"/>
</dbReference>
<feature type="compositionally biased region" description="Polar residues" evidence="1">
    <location>
        <begin position="125"/>
        <end position="135"/>
    </location>
</feature>
<accession>A0A183IFK3</accession>
<name>A0A183IFK3_9BILA</name>
<dbReference type="AlphaFoldDB" id="A0A183IFK3"/>
<organism evidence="4">
    <name type="scientific">Soboliphyme baturini</name>
    <dbReference type="NCBI Taxonomy" id="241478"/>
    <lineage>
        <taxon>Eukaryota</taxon>
        <taxon>Metazoa</taxon>
        <taxon>Ecdysozoa</taxon>
        <taxon>Nematoda</taxon>
        <taxon>Enoplea</taxon>
        <taxon>Dorylaimia</taxon>
        <taxon>Dioctophymatida</taxon>
        <taxon>Dioctophymatoidea</taxon>
        <taxon>Soboliphymatidae</taxon>
        <taxon>Soboliphyme</taxon>
    </lineage>
</organism>
<dbReference type="WBParaSite" id="SBAD_0000251001-mRNA-1">
    <property type="protein sequence ID" value="SBAD_0000251001-mRNA-1"/>
    <property type="gene ID" value="SBAD_0000251001"/>
</dbReference>
<protein>
    <submittedName>
        <fullName evidence="2 4">Uncharacterized protein</fullName>
    </submittedName>
</protein>
<keyword evidence="3" id="KW-1185">Reference proteome</keyword>
<feature type="compositionally biased region" description="Basic residues" evidence="1">
    <location>
        <begin position="85"/>
        <end position="97"/>
    </location>
</feature>
<dbReference type="EMBL" id="UZAM01007208">
    <property type="protein sequence ID" value="VDO97499.1"/>
    <property type="molecule type" value="Genomic_DNA"/>
</dbReference>
<feature type="region of interest" description="Disordered" evidence="1">
    <location>
        <begin position="52"/>
        <end position="141"/>
    </location>
</feature>
<evidence type="ECO:0000313" key="3">
    <source>
        <dbReference type="Proteomes" id="UP000270296"/>
    </source>
</evidence>
<sequence>MRDGRSDNGTSNKERYPPPSLLQVLRIEVAFSTTLFININKCEGGLDEVVDEENENAKRQEKAAERRGSVKITCTLHSPIDPKPQRHRQRQQQRQRLKPSQTTTVRQRTIDGYLFTPTNRRLEESSNTESMTTAIKPQRRV</sequence>
<evidence type="ECO:0000313" key="2">
    <source>
        <dbReference type="EMBL" id="VDO97499.1"/>
    </source>
</evidence>
<gene>
    <name evidence="2" type="ORF">SBAD_LOCUS2397</name>
</gene>
<proteinExistence type="predicted"/>
<feature type="compositionally biased region" description="Basic and acidic residues" evidence="1">
    <location>
        <begin position="55"/>
        <end position="68"/>
    </location>
</feature>
<evidence type="ECO:0000313" key="4">
    <source>
        <dbReference type="WBParaSite" id="SBAD_0000251001-mRNA-1"/>
    </source>
</evidence>
<evidence type="ECO:0000256" key="1">
    <source>
        <dbReference type="SAM" id="MobiDB-lite"/>
    </source>
</evidence>
<reference evidence="4" key="1">
    <citation type="submission" date="2016-06" db="UniProtKB">
        <authorList>
            <consortium name="WormBaseParasite"/>
        </authorList>
    </citation>
    <scope>IDENTIFICATION</scope>
</reference>